<keyword evidence="2" id="KW-0732">Signal</keyword>
<feature type="chain" id="PRO_5040929277" description="Peptidase M61 catalytic domain-containing protein" evidence="2">
    <location>
        <begin position="22"/>
        <end position="426"/>
    </location>
</feature>
<reference evidence="3" key="1">
    <citation type="journal article" date="2022" name="Arch. Microbiol.">
        <title>Microbulbifer okhotskensis sp. nov., isolated from a deep bottom sediment of the Okhotsk Sea.</title>
        <authorList>
            <person name="Romanenko L."/>
            <person name="Kurilenko V."/>
            <person name="Otstavnykh N."/>
            <person name="Velansky P."/>
            <person name="Isaeva M."/>
            <person name="Mikhailov V."/>
        </authorList>
    </citation>
    <scope>NUCLEOTIDE SEQUENCE</scope>
    <source>
        <strain evidence="3">OS29</strain>
    </source>
</reference>
<evidence type="ECO:0000256" key="1">
    <source>
        <dbReference type="SAM" id="MobiDB-lite"/>
    </source>
</evidence>
<evidence type="ECO:0000256" key="2">
    <source>
        <dbReference type="SAM" id="SignalP"/>
    </source>
</evidence>
<accession>A0A9X2J6S3</accession>
<feature type="signal peptide" evidence="2">
    <location>
        <begin position="1"/>
        <end position="21"/>
    </location>
</feature>
<evidence type="ECO:0000313" key="3">
    <source>
        <dbReference type="EMBL" id="MCO1336538.1"/>
    </source>
</evidence>
<proteinExistence type="predicted"/>
<evidence type="ECO:0008006" key="5">
    <source>
        <dbReference type="Google" id="ProtNLM"/>
    </source>
</evidence>
<gene>
    <name evidence="3" type="ORF">MO867_19590</name>
</gene>
<dbReference type="Proteomes" id="UP001139028">
    <property type="component" value="Unassembled WGS sequence"/>
</dbReference>
<comment type="caution">
    <text evidence="3">The sequence shown here is derived from an EMBL/GenBank/DDBJ whole genome shotgun (WGS) entry which is preliminary data.</text>
</comment>
<feature type="region of interest" description="Disordered" evidence="1">
    <location>
        <begin position="401"/>
        <end position="426"/>
    </location>
</feature>
<protein>
    <recommendedName>
        <fullName evidence="5">Peptidase M61 catalytic domain-containing protein</fullName>
    </recommendedName>
</protein>
<evidence type="ECO:0000313" key="4">
    <source>
        <dbReference type="Proteomes" id="UP001139028"/>
    </source>
</evidence>
<dbReference type="EMBL" id="JALBWM010000147">
    <property type="protein sequence ID" value="MCO1336538.1"/>
    <property type="molecule type" value="Genomic_DNA"/>
</dbReference>
<keyword evidence="4" id="KW-1185">Reference proteome</keyword>
<feature type="compositionally biased region" description="Basic and acidic residues" evidence="1">
    <location>
        <begin position="412"/>
        <end position="426"/>
    </location>
</feature>
<organism evidence="3 4">
    <name type="scientific">Microbulbifer okhotskensis</name>
    <dbReference type="NCBI Taxonomy" id="2926617"/>
    <lineage>
        <taxon>Bacteria</taxon>
        <taxon>Pseudomonadati</taxon>
        <taxon>Pseudomonadota</taxon>
        <taxon>Gammaproteobacteria</taxon>
        <taxon>Cellvibrionales</taxon>
        <taxon>Microbulbiferaceae</taxon>
        <taxon>Microbulbifer</taxon>
    </lineage>
</organism>
<name>A0A9X2J6S3_9GAMM</name>
<sequence>MLRKLLTLTLLLVTLSPASRAYEILYTAEIHPDSKVAKVEIALSGKDLPSRLTLNLSSGRYQNLKSDGPLELEGDKAIWRPKGTKARLQYRFVIDNQRSNGGYDSRITNNWAILRSDKLIVPVSAKSSGRSVARLQLKLPEEWSAALPYPNIENHLYQLSDPKRKFVRPKGWMIVGKIGSRQDVIANTATRVAGPKEENIRRQDILAFLNWNLPELKKIFPLFPDQLLIVTADDPMWRGGLSGTRSLYMHADRPLISGNRTSSMIHELVHVGTGIHGDDESDWIVEGLAEFYSLEILRRTGGISEIRYKEAIENLATWGQGVPSLLVKRSSGPITARAVGVMQQLDKEIRVASGGKASIDDVARGLASSRGEVTLERFRSLSEQAAGRPVEALGFENLTNEKSQLAKKQAKKSPDDGGGERQGQDH</sequence>
<dbReference type="AlphaFoldDB" id="A0A9X2J6S3"/>
<dbReference type="RefSeq" id="WP_252472246.1">
    <property type="nucleotide sequence ID" value="NZ_JALBWM010000147.1"/>
</dbReference>